<dbReference type="GO" id="GO:0003677">
    <property type="term" value="F:DNA binding"/>
    <property type="evidence" value="ECO:0007669"/>
    <property type="project" value="UniProtKB-UniRule"/>
</dbReference>
<name>A0A151P0V1_ALLMI</name>
<dbReference type="GO" id="GO:0005634">
    <property type="term" value="C:nucleus"/>
    <property type="evidence" value="ECO:0007669"/>
    <property type="project" value="UniProtKB-SubCell"/>
</dbReference>
<dbReference type="Proteomes" id="UP000050525">
    <property type="component" value="Unassembled WGS sequence"/>
</dbReference>
<dbReference type="InterPro" id="IPR050848">
    <property type="entry name" value="Homeobox_TF"/>
</dbReference>
<dbReference type="InterPro" id="IPR009057">
    <property type="entry name" value="Homeodomain-like_sf"/>
</dbReference>
<comment type="caution">
    <text evidence="9">The sequence shown here is derived from an EMBL/GenBank/DDBJ whole genome shotgun (WGS) entry which is preliminary data.</text>
</comment>
<evidence type="ECO:0000256" key="3">
    <source>
        <dbReference type="ARBA" id="ARBA00023155"/>
    </source>
</evidence>
<accession>A0A151P0V1</accession>
<dbReference type="SMART" id="SM00389">
    <property type="entry name" value="HOX"/>
    <property type="match status" value="1"/>
</dbReference>
<evidence type="ECO:0000256" key="6">
    <source>
        <dbReference type="RuleBase" id="RU000682"/>
    </source>
</evidence>
<feature type="DNA-binding region" description="Homeobox" evidence="5">
    <location>
        <begin position="108"/>
        <end position="167"/>
    </location>
</feature>
<dbReference type="InterPro" id="IPR017970">
    <property type="entry name" value="Homeobox_CS"/>
</dbReference>
<dbReference type="EMBL" id="AKHW03001467">
    <property type="protein sequence ID" value="KYO42275.1"/>
    <property type="molecule type" value="Genomic_DNA"/>
</dbReference>
<feature type="region of interest" description="Disordered" evidence="7">
    <location>
        <begin position="95"/>
        <end position="117"/>
    </location>
</feature>
<dbReference type="Pfam" id="PF00046">
    <property type="entry name" value="Homeodomain"/>
    <property type="match status" value="1"/>
</dbReference>
<keyword evidence="2 5" id="KW-0238">DNA-binding</keyword>
<keyword evidence="4 5" id="KW-0539">Nucleus</keyword>
<dbReference type="PROSITE" id="PS50071">
    <property type="entry name" value="HOMEOBOX_2"/>
    <property type="match status" value="1"/>
</dbReference>
<comment type="subcellular location">
    <subcellularLocation>
        <location evidence="1 5 6">Nucleus</location>
    </subcellularLocation>
</comment>
<dbReference type="GO" id="GO:0000981">
    <property type="term" value="F:DNA-binding transcription factor activity, RNA polymerase II-specific"/>
    <property type="evidence" value="ECO:0007669"/>
    <property type="project" value="InterPro"/>
</dbReference>
<keyword evidence="10" id="KW-1185">Reference proteome</keyword>
<evidence type="ECO:0000313" key="9">
    <source>
        <dbReference type="EMBL" id="KYO42275.1"/>
    </source>
</evidence>
<evidence type="ECO:0000256" key="7">
    <source>
        <dbReference type="SAM" id="MobiDB-lite"/>
    </source>
</evidence>
<evidence type="ECO:0000313" key="10">
    <source>
        <dbReference type="Proteomes" id="UP000050525"/>
    </source>
</evidence>
<protein>
    <submittedName>
        <fullName evidence="9">Homeobox protein VENTX</fullName>
    </submittedName>
</protein>
<dbReference type="PANTHER" id="PTHR24333">
    <property type="entry name" value="HOMEO BOX HB9 LIKE A-RELATED"/>
    <property type="match status" value="1"/>
</dbReference>
<dbReference type="PROSITE" id="PS00027">
    <property type="entry name" value="HOMEOBOX_1"/>
    <property type="match status" value="1"/>
</dbReference>
<keyword evidence="3 5" id="KW-0371">Homeobox</keyword>
<organism evidence="9 10">
    <name type="scientific">Alligator mississippiensis</name>
    <name type="common">American alligator</name>
    <dbReference type="NCBI Taxonomy" id="8496"/>
    <lineage>
        <taxon>Eukaryota</taxon>
        <taxon>Metazoa</taxon>
        <taxon>Chordata</taxon>
        <taxon>Craniata</taxon>
        <taxon>Vertebrata</taxon>
        <taxon>Euteleostomi</taxon>
        <taxon>Archelosauria</taxon>
        <taxon>Archosauria</taxon>
        <taxon>Crocodylia</taxon>
        <taxon>Alligatoridae</taxon>
        <taxon>Alligatorinae</taxon>
        <taxon>Alligator</taxon>
    </lineage>
</organism>
<dbReference type="PANTHER" id="PTHR24333:SF14">
    <property type="entry name" value="HOMEOBOX DOMAIN-CONTAINING PROTEIN"/>
    <property type="match status" value="1"/>
</dbReference>
<dbReference type="SUPFAM" id="SSF46689">
    <property type="entry name" value="Homeodomain-like"/>
    <property type="match status" value="1"/>
</dbReference>
<evidence type="ECO:0000256" key="5">
    <source>
        <dbReference type="PROSITE-ProRule" id="PRU00108"/>
    </source>
</evidence>
<reference evidence="9 10" key="1">
    <citation type="journal article" date="2012" name="Genome Biol.">
        <title>Sequencing three crocodilian genomes to illuminate the evolution of archosaurs and amniotes.</title>
        <authorList>
            <person name="St John J.A."/>
            <person name="Braun E.L."/>
            <person name="Isberg S.R."/>
            <person name="Miles L.G."/>
            <person name="Chong A.Y."/>
            <person name="Gongora J."/>
            <person name="Dalzell P."/>
            <person name="Moran C."/>
            <person name="Bed'hom B."/>
            <person name="Abzhanov A."/>
            <person name="Burgess S.C."/>
            <person name="Cooksey A.M."/>
            <person name="Castoe T.A."/>
            <person name="Crawford N.G."/>
            <person name="Densmore L.D."/>
            <person name="Drew J.C."/>
            <person name="Edwards S.V."/>
            <person name="Faircloth B.C."/>
            <person name="Fujita M.K."/>
            <person name="Greenwold M.J."/>
            <person name="Hoffmann F.G."/>
            <person name="Howard J.M."/>
            <person name="Iguchi T."/>
            <person name="Janes D.E."/>
            <person name="Khan S.Y."/>
            <person name="Kohno S."/>
            <person name="de Koning A.J."/>
            <person name="Lance S.L."/>
            <person name="McCarthy F.M."/>
            <person name="McCormack J.E."/>
            <person name="Merchant M.E."/>
            <person name="Peterson D.G."/>
            <person name="Pollock D.D."/>
            <person name="Pourmand N."/>
            <person name="Raney B.J."/>
            <person name="Roessler K.A."/>
            <person name="Sanford J.R."/>
            <person name="Sawyer R.H."/>
            <person name="Schmidt C.J."/>
            <person name="Triplett E.W."/>
            <person name="Tuberville T.D."/>
            <person name="Venegas-Anaya M."/>
            <person name="Howard J.T."/>
            <person name="Jarvis E.D."/>
            <person name="Guillette L.J.Jr."/>
            <person name="Glenn T.C."/>
            <person name="Green R.E."/>
            <person name="Ray D.A."/>
        </authorList>
    </citation>
    <scope>NUCLEOTIDE SEQUENCE [LARGE SCALE GENOMIC DNA]</scope>
    <source>
        <strain evidence="9">KSC_2009_1</strain>
    </source>
</reference>
<dbReference type="Gene3D" id="1.10.10.60">
    <property type="entry name" value="Homeodomain-like"/>
    <property type="match status" value="1"/>
</dbReference>
<feature type="domain" description="Homeobox" evidence="8">
    <location>
        <begin position="106"/>
        <end position="166"/>
    </location>
</feature>
<dbReference type="CDD" id="cd00086">
    <property type="entry name" value="homeodomain"/>
    <property type="match status" value="1"/>
</dbReference>
<dbReference type="InterPro" id="IPR001356">
    <property type="entry name" value="HD"/>
</dbReference>
<gene>
    <name evidence="9" type="primary">VENTX</name>
    <name evidence="9" type="ORF">Y1Q_0022146</name>
</gene>
<evidence type="ECO:0000256" key="4">
    <source>
        <dbReference type="ARBA" id="ARBA00023242"/>
    </source>
</evidence>
<evidence type="ECO:0000256" key="1">
    <source>
        <dbReference type="ARBA" id="ARBA00004123"/>
    </source>
</evidence>
<dbReference type="AlphaFoldDB" id="A0A151P0V1"/>
<sequence length="279" mass="31702">MNWVQSEIETANKVPSLHPCQLGNFHYFCSFHRYLGRGLSRKAEIWMIVAREGSWQSLKSLSWKMQIYMSKLLHLHAALEINSYYQHWLENVGRPGAPREQTGRSSPPGRPRTKFSTSQLQELERSFQEQRYIGASEKRRLSKVLNLSQTQIKTWFQNRRMKFKRQTQDARVEALFSGLFVPYHCYPEIQTSSYPHGMEFNIASSSSAAVPCVSLHTPMPSPALLLPPAPTQSIQAVVPSPALLLPPAPGFSSYPSAISPVSLTKDPNRLRFQPYLPSS</sequence>
<proteinExistence type="predicted"/>
<evidence type="ECO:0000256" key="2">
    <source>
        <dbReference type="ARBA" id="ARBA00023125"/>
    </source>
</evidence>
<evidence type="ECO:0000259" key="8">
    <source>
        <dbReference type="PROSITE" id="PS50071"/>
    </source>
</evidence>